<sequence>MTPTAAFLLCFLLCACTVEVIALIGSTILIASLCIYAHKSYACWLLRIDVD</sequence>
<reference evidence="2" key="1">
    <citation type="submission" date="2014-11" db="EMBL/GenBank/DDBJ databases">
        <authorList>
            <person name="Amaro Gonzalez C."/>
        </authorList>
    </citation>
    <scope>NUCLEOTIDE SEQUENCE</scope>
</reference>
<reference evidence="2" key="2">
    <citation type="journal article" date="2015" name="Fish Shellfish Immunol.">
        <title>Early steps in the European eel (Anguilla anguilla)-Vibrio vulnificus interaction in the gills: Role of the RtxA13 toxin.</title>
        <authorList>
            <person name="Callol A."/>
            <person name="Pajuelo D."/>
            <person name="Ebbesson L."/>
            <person name="Teles M."/>
            <person name="MacKenzie S."/>
            <person name="Amaro C."/>
        </authorList>
    </citation>
    <scope>NUCLEOTIDE SEQUENCE</scope>
</reference>
<evidence type="ECO:0000313" key="2">
    <source>
        <dbReference type="EMBL" id="JAH86390.1"/>
    </source>
</evidence>
<dbReference type="AlphaFoldDB" id="A0A0E9WA03"/>
<feature type="chain" id="PRO_5002434457" evidence="1">
    <location>
        <begin position="23"/>
        <end position="51"/>
    </location>
</feature>
<feature type="signal peptide" evidence="1">
    <location>
        <begin position="1"/>
        <end position="22"/>
    </location>
</feature>
<name>A0A0E9WA03_ANGAN</name>
<proteinExistence type="predicted"/>
<protein>
    <submittedName>
        <fullName evidence="2">Uncharacterized protein</fullName>
    </submittedName>
</protein>
<dbReference type="EMBL" id="GBXM01022187">
    <property type="protein sequence ID" value="JAH86390.1"/>
    <property type="molecule type" value="Transcribed_RNA"/>
</dbReference>
<accession>A0A0E9WA03</accession>
<organism evidence="2">
    <name type="scientific">Anguilla anguilla</name>
    <name type="common">European freshwater eel</name>
    <name type="synonym">Muraena anguilla</name>
    <dbReference type="NCBI Taxonomy" id="7936"/>
    <lineage>
        <taxon>Eukaryota</taxon>
        <taxon>Metazoa</taxon>
        <taxon>Chordata</taxon>
        <taxon>Craniata</taxon>
        <taxon>Vertebrata</taxon>
        <taxon>Euteleostomi</taxon>
        <taxon>Actinopterygii</taxon>
        <taxon>Neopterygii</taxon>
        <taxon>Teleostei</taxon>
        <taxon>Anguilliformes</taxon>
        <taxon>Anguillidae</taxon>
        <taxon>Anguilla</taxon>
    </lineage>
</organism>
<evidence type="ECO:0000256" key="1">
    <source>
        <dbReference type="SAM" id="SignalP"/>
    </source>
</evidence>
<keyword evidence="1" id="KW-0732">Signal</keyword>